<feature type="domain" description="Aminoglycoside phosphotransferase" evidence="1">
    <location>
        <begin position="79"/>
        <end position="259"/>
    </location>
</feature>
<dbReference type="EMBL" id="BMZS01000001">
    <property type="protein sequence ID" value="GHD40875.1"/>
    <property type="molecule type" value="Genomic_DNA"/>
</dbReference>
<dbReference type="Proteomes" id="UP000630353">
    <property type="component" value="Unassembled WGS sequence"/>
</dbReference>
<dbReference type="SUPFAM" id="SSF56112">
    <property type="entry name" value="Protein kinase-like (PK-like)"/>
    <property type="match status" value="1"/>
</dbReference>
<evidence type="ECO:0000313" key="3">
    <source>
        <dbReference type="Proteomes" id="UP000630353"/>
    </source>
</evidence>
<proteinExistence type="predicted"/>
<reference evidence="2" key="1">
    <citation type="journal article" date="2014" name="Int. J. Syst. Evol. Microbiol.">
        <title>Complete genome sequence of Corynebacterium casei LMG S-19264T (=DSM 44701T), isolated from a smear-ripened cheese.</title>
        <authorList>
            <consortium name="US DOE Joint Genome Institute (JGI-PGF)"/>
            <person name="Walter F."/>
            <person name="Albersmeier A."/>
            <person name="Kalinowski J."/>
            <person name="Ruckert C."/>
        </authorList>
    </citation>
    <scope>NUCLEOTIDE SEQUENCE</scope>
    <source>
        <strain evidence="2">KCTC 42651</strain>
    </source>
</reference>
<dbReference type="InterPro" id="IPR011009">
    <property type="entry name" value="Kinase-like_dom_sf"/>
</dbReference>
<keyword evidence="3" id="KW-1185">Reference proteome</keyword>
<evidence type="ECO:0000313" key="2">
    <source>
        <dbReference type="EMBL" id="GHD40875.1"/>
    </source>
</evidence>
<dbReference type="AlphaFoldDB" id="A0A918XN33"/>
<reference evidence="2" key="2">
    <citation type="submission" date="2020-09" db="EMBL/GenBank/DDBJ databases">
        <authorList>
            <person name="Sun Q."/>
            <person name="Kim S."/>
        </authorList>
    </citation>
    <scope>NUCLEOTIDE SEQUENCE</scope>
    <source>
        <strain evidence="2">KCTC 42651</strain>
    </source>
</reference>
<protein>
    <recommendedName>
        <fullName evidence="1">Aminoglycoside phosphotransferase domain-containing protein</fullName>
    </recommendedName>
</protein>
<accession>A0A918XN33</accession>
<organism evidence="2 3">
    <name type="scientific">Thalassobaculum fulvum</name>
    <dbReference type="NCBI Taxonomy" id="1633335"/>
    <lineage>
        <taxon>Bacteria</taxon>
        <taxon>Pseudomonadati</taxon>
        <taxon>Pseudomonadota</taxon>
        <taxon>Alphaproteobacteria</taxon>
        <taxon>Rhodospirillales</taxon>
        <taxon>Thalassobaculaceae</taxon>
        <taxon>Thalassobaculum</taxon>
    </lineage>
</organism>
<gene>
    <name evidence="2" type="ORF">GCM10017083_04570</name>
</gene>
<dbReference type="InterPro" id="IPR002575">
    <property type="entry name" value="Aminoglycoside_PTrfase"/>
</dbReference>
<sequence>MTANPPARDEAALRALAVRVRALLADACPGWTGDLVAVGQGFEAAVFRTDLPPFGTVAVKAPWRRFPGGSYGAGVDCRALLRQERALAAWAAANGLPAAAPHALHETDAQDLLVSAYVEGDEVPPDPAGLGALLRRLHDAPPPELAPVVHGPSGDFRTAIAARILERLDRVEALIGESLVGDRDWVDAEALRAALPDGRRALLHMDFRPANLRCRGGRIRAVLDWSNAALADPAFELARMHEAGTLTEAVLAGYGDRDWSSRVAPAARAACHLDAALMFAIVFRIGEPDPARAAAATARARGLLLDLRDALGEQGSP</sequence>
<evidence type="ECO:0000259" key="1">
    <source>
        <dbReference type="Pfam" id="PF01636"/>
    </source>
</evidence>
<dbReference type="Gene3D" id="3.90.1200.10">
    <property type="match status" value="1"/>
</dbReference>
<comment type="caution">
    <text evidence="2">The sequence shown here is derived from an EMBL/GenBank/DDBJ whole genome shotgun (WGS) entry which is preliminary data.</text>
</comment>
<name>A0A918XN33_9PROT</name>
<dbReference type="Pfam" id="PF01636">
    <property type="entry name" value="APH"/>
    <property type="match status" value="1"/>
</dbReference>
<dbReference type="RefSeq" id="WP_189987278.1">
    <property type="nucleotide sequence ID" value="NZ_BMZS01000001.1"/>
</dbReference>